<accession>A0ABR1B0P9</accession>
<dbReference type="Proteomes" id="UP001359485">
    <property type="component" value="Unassembled WGS sequence"/>
</dbReference>
<name>A0ABR1B0P9_POLSC</name>
<dbReference type="EMBL" id="JAWJWF010000005">
    <property type="protein sequence ID" value="KAK6632356.1"/>
    <property type="molecule type" value="Genomic_DNA"/>
</dbReference>
<protein>
    <submittedName>
        <fullName evidence="1">Uncharacterized protein</fullName>
    </submittedName>
</protein>
<organism evidence="1 2">
    <name type="scientific">Polyplax serrata</name>
    <name type="common">Common mouse louse</name>
    <dbReference type="NCBI Taxonomy" id="468196"/>
    <lineage>
        <taxon>Eukaryota</taxon>
        <taxon>Metazoa</taxon>
        <taxon>Ecdysozoa</taxon>
        <taxon>Arthropoda</taxon>
        <taxon>Hexapoda</taxon>
        <taxon>Insecta</taxon>
        <taxon>Pterygota</taxon>
        <taxon>Neoptera</taxon>
        <taxon>Paraneoptera</taxon>
        <taxon>Psocodea</taxon>
        <taxon>Troctomorpha</taxon>
        <taxon>Phthiraptera</taxon>
        <taxon>Anoplura</taxon>
        <taxon>Polyplacidae</taxon>
        <taxon>Polyplax</taxon>
    </lineage>
</organism>
<gene>
    <name evidence="1" type="ORF">RUM44_007397</name>
</gene>
<proteinExistence type="predicted"/>
<reference evidence="1 2" key="1">
    <citation type="submission" date="2023-09" db="EMBL/GenBank/DDBJ databases">
        <title>Genomes of two closely related lineages of the louse Polyplax serrata with different host specificities.</title>
        <authorList>
            <person name="Martinu J."/>
            <person name="Tarabai H."/>
            <person name="Stefka J."/>
            <person name="Hypsa V."/>
        </authorList>
    </citation>
    <scope>NUCLEOTIDE SEQUENCE [LARGE SCALE GENOMIC DNA]</scope>
    <source>
        <strain evidence="1">98ZLc_SE</strain>
    </source>
</reference>
<evidence type="ECO:0000313" key="2">
    <source>
        <dbReference type="Proteomes" id="UP001359485"/>
    </source>
</evidence>
<sequence>MTFLAVGWQERSTAGRRQEPAHVDGPAFTTAERTYKIVTQDTVVLPCEVINLGEYTILRKVCWEEKPLALRGSSCIQNKLELKRLLLIL</sequence>
<keyword evidence="2" id="KW-1185">Reference proteome</keyword>
<evidence type="ECO:0000313" key="1">
    <source>
        <dbReference type="EMBL" id="KAK6632356.1"/>
    </source>
</evidence>
<comment type="caution">
    <text evidence="1">The sequence shown here is derived from an EMBL/GenBank/DDBJ whole genome shotgun (WGS) entry which is preliminary data.</text>
</comment>